<dbReference type="SUPFAM" id="SSF53098">
    <property type="entry name" value="Ribonuclease H-like"/>
    <property type="match status" value="1"/>
</dbReference>
<dbReference type="RefSeq" id="WP_024096633.1">
    <property type="nucleotide sequence ID" value="NZ_CP010588.1"/>
</dbReference>
<dbReference type="NCBIfam" id="NF033516">
    <property type="entry name" value="transpos_IS3"/>
    <property type="match status" value="1"/>
</dbReference>
<dbReference type="Pfam" id="PF00665">
    <property type="entry name" value="rve"/>
    <property type="match status" value="1"/>
</dbReference>
<protein>
    <submittedName>
        <fullName evidence="3">Transposase</fullName>
    </submittedName>
</protein>
<dbReference type="Gene3D" id="3.30.420.10">
    <property type="entry name" value="Ribonuclease H-like superfamily/Ribonuclease H"/>
    <property type="match status" value="1"/>
</dbReference>
<dbReference type="GO" id="GO:0015074">
    <property type="term" value="P:DNA integration"/>
    <property type="evidence" value="ECO:0007669"/>
    <property type="project" value="InterPro"/>
</dbReference>
<dbReference type="Proteomes" id="UP000217545">
    <property type="component" value="Chromosome"/>
</dbReference>
<dbReference type="InterPro" id="IPR012337">
    <property type="entry name" value="RNaseH-like_sf"/>
</dbReference>
<reference evidence="3 4" key="1">
    <citation type="journal article" date="2017" name="Front. Microbiol.">
        <title>Phaeobacter piscinae sp. nov., a species of the Roseobacter group and potential aquaculture probiont.</title>
        <authorList>
            <person name="Sonnenschein E.C."/>
            <person name="Phippen C.B.W."/>
            <person name="Nielsen K.F."/>
            <person name="Mateiu R.V."/>
            <person name="Melchiorsen J."/>
            <person name="Gram L."/>
            <person name="Overmann J."/>
            <person name="Freese H.M."/>
        </authorList>
    </citation>
    <scope>NUCLEOTIDE SEQUENCE [LARGE SCALE GENOMIC DNA]</scope>
    <source>
        <strain evidence="3 4">P63</strain>
    </source>
</reference>
<dbReference type="InterPro" id="IPR001584">
    <property type="entry name" value="Integrase_cat-core"/>
</dbReference>
<dbReference type="InterPro" id="IPR025948">
    <property type="entry name" value="HTH-like_dom"/>
</dbReference>
<dbReference type="PANTHER" id="PTHR46889:SF4">
    <property type="entry name" value="TRANSPOSASE INSO FOR INSERTION SEQUENCE ELEMENT IS911B-RELATED"/>
    <property type="match status" value="1"/>
</dbReference>
<dbReference type="InterPro" id="IPR048020">
    <property type="entry name" value="Transpos_IS3"/>
</dbReference>
<dbReference type="GeneID" id="31845594"/>
<feature type="domain" description="HTH-like" evidence="2">
    <location>
        <begin position="51"/>
        <end position="108"/>
    </location>
</feature>
<dbReference type="PANTHER" id="PTHR46889">
    <property type="entry name" value="TRANSPOSASE INSF FOR INSERTION SEQUENCE IS3B-RELATED"/>
    <property type="match status" value="1"/>
</dbReference>
<evidence type="ECO:0000313" key="4">
    <source>
        <dbReference type="Proteomes" id="UP000217545"/>
    </source>
</evidence>
<sequence>MNAKRAFVAAHKTVYPIVQLCRLVGVARSWFYGFVQSQLARDQRHKLRTDRDAELLPKIKEAFSQSKKRYGSKRVHQDLKADGEDVSERRVARIMRENNVTPRPCKRRKPCTTDSNHSLKPSPNLLEQRFACTGQNRVWLTDITYVDTKEGWLYVAAIKDMATREIVGWAMDDHLRSELCCDALNMALGRRGPVPGLIHHSDRGVQYAGSEYRKLLFPGVSCVLHQGPVQRGDLSGVVF</sequence>
<dbReference type="GO" id="GO:0003676">
    <property type="term" value="F:nucleic acid binding"/>
    <property type="evidence" value="ECO:0007669"/>
    <property type="project" value="InterPro"/>
</dbReference>
<dbReference type="InterPro" id="IPR050900">
    <property type="entry name" value="Transposase_IS3/IS150/IS904"/>
</dbReference>
<dbReference type="Pfam" id="PF13276">
    <property type="entry name" value="HTH_21"/>
    <property type="match status" value="1"/>
</dbReference>
<accession>A0AAC9Z6N7</accession>
<dbReference type="AlphaFoldDB" id="A0AAC9Z6N7"/>
<dbReference type="InterPro" id="IPR036397">
    <property type="entry name" value="RNaseH_sf"/>
</dbReference>
<gene>
    <name evidence="3" type="ORF">PhaeoP63_01155</name>
</gene>
<evidence type="ECO:0000259" key="1">
    <source>
        <dbReference type="Pfam" id="PF00665"/>
    </source>
</evidence>
<feature type="domain" description="Integrase catalytic" evidence="1">
    <location>
        <begin position="135"/>
        <end position="216"/>
    </location>
</feature>
<evidence type="ECO:0000259" key="2">
    <source>
        <dbReference type="Pfam" id="PF13276"/>
    </source>
</evidence>
<dbReference type="EMBL" id="CP010784">
    <property type="protein sequence ID" value="ATF05246.1"/>
    <property type="molecule type" value="Genomic_DNA"/>
</dbReference>
<proteinExistence type="predicted"/>
<evidence type="ECO:0000313" key="3">
    <source>
        <dbReference type="EMBL" id="ATF05246.1"/>
    </source>
</evidence>
<organism evidence="3 4">
    <name type="scientific">Phaeobacter gallaeciensis</name>
    <dbReference type="NCBI Taxonomy" id="60890"/>
    <lineage>
        <taxon>Bacteria</taxon>
        <taxon>Pseudomonadati</taxon>
        <taxon>Pseudomonadota</taxon>
        <taxon>Alphaproteobacteria</taxon>
        <taxon>Rhodobacterales</taxon>
        <taxon>Roseobacteraceae</taxon>
        <taxon>Phaeobacter</taxon>
    </lineage>
</organism>
<name>A0AAC9Z6N7_9RHOB</name>